<feature type="non-terminal residue" evidence="2">
    <location>
        <position position="80"/>
    </location>
</feature>
<dbReference type="GO" id="GO:0005912">
    <property type="term" value="C:adherens junction"/>
    <property type="evidence" value="ECO:0007669"/>
    <property type="project" value="TreeGrafter"/>
</dbReference>
<dbReference type="Gene3D" id="3.10.20.90">
    <property type="entry name" value="Phosphatidylinositol 3-kinase Catalytic Subunit, Chain A, domain 1"/>
    <property type="match status" value="1"/>
</dbReference>
<dbReference type="SUPFAM" id="SSF54236">
    <property type="entry name" value="Ubiquitin-like"/>
    <property type="match status" value="1"/>
</dbReference>
<dbReference type="FunFam" id="3.10.20.90:FF:000019">
    <property type="entry name" value="FERM domain containing 4A"/>
    <property type="match status" value="1"/>
</dbReference>
<dbReference type="PANTHER" id="PTHR46079:SF1">
    <property type="entry name" value="FERM DOMAIN-CONTAINING PROTEIN 4B"/>
    <property type="match status" value="1"/>
</dbReference>
<comment type="caution">
    <text evidence="2">The sequence shown here is derived from an EMBL/GenBank/DDBJ whole genome shotgun (WGS) entry which is preliminary data.</text>
</comment>
<dbReference type="GO" id="GO:0005923">
    <property type="term" value="C:bicellular tight junction"/>
    <property type="evidence" value="ECO:0007669"/>
    <property type="project" value="TreeGrafter"/>
</dbReference>
<evidence type="ECO:0000259" key="1">
    <source>
        <dbReference type="PROSITE" id="PS50057"/>
    </source>
</evidence>
<accession>A0A2J8SWC9</accession>
<dbReference type="Pfam" id="PF09379">
    <property type="entry name" value="FERM_N"/>
    <property type="match status" value="1"/>
</dbReference>
<dbReference type="PROSITE" id="PS50057">
    <property type="entry name" value="FERM_3"/>
    <property type="match status" value="1"/>
</dbReference>
<sequence length="80" mass="9489">MTEGRHCQVHLLDDRRLELLVQPKLLARELLDLVASHFNLKEKEYFGITFIDDTPICLHYMQPDTLSEESFRFLQIISKE</sequence>
<evidence type="ECO:0000313" key="2">
    <source>
        <dbReference type="EMBL" id="PNJ25069.1"/>
    </source>
</evidence>
<dbReference type="InterPro" id="IPR000299">
    <property type="entry name" value="FERM_domain"/>
</dbReference>
<gene>
    <name evidence="2" type="ORF">CR201_G0039646</name>
</gene>
<proteinExistence type="predicted"/>
<dbReference type="InterPro" id="IPR047176">
    <property type="entry name" value="FRMD4A/B"/>
</dbReference>
<feature type="domain" description="FERM" evidence="1">
    <location>
        <begin position="5"/>
        <end position="80"/>
    </location>
</feature>
<dbReference type="GO" id="GO:0090162">
    <property type="term" value="P:establishment of epithelial cell polarity"/>
    <property type="evidence" value="ECO:0007669"/>
    <property type="project" value="InterPro"/>
</dbReference>
<dbReference type="InterPro" id="IPR018979">
    <property type="entry name" value="FERM_N"/>
</dbReference>
<name>A0A2J8SWC9_PONAB</name>
<protein>
    <submittedName>
        <fullName evidence="2">FRMD4B isoform 15</fullName>
    </submittedName>
</protein>
<dbReference type="AlphaFoldDB" id="A0A2J8SWC9"/>
<dbReference type="InterPro" id="IPR029071">
    <property type="entry name" value="Ubiquitin-like_domsf"/>
</dbReference>
<dbReference type="EMBL" id="NDHI03003537">
    <property type="protein sequence ID" value="PNJ25069.1"/>
    <property type="molecule type" value="Genomic_DNA"/>
</dbReference>
<organism evidence="2">
    <name type="scientific">Pongo abelii</name>
    <name type="common">Sumatran orangutan</name>
    <name type="synonym">Pongo pygmaeus abelii</name>
    <dbReference type="NCBI Taxonomy" id="9601"/>
    <lineage>
        <taxon>Eukaryota</taxon>
        <taxon>Metazoa</taxon>
        <taxon>Chordata</taxon>
        <taxon>Craniata</taxon>
        <taxon>Vertebrata</taxon>
        <taxon>Euteleostomi</taxon>
        <taxon>Mammalia</taxon>
        <taxon>Eutheria</taxon>
        <taxon>Euarchontoglires</taxon>
        <taxon>Primates</taxon>
        <taxon>Haplorrhini</taxon>
        <taxon>Catarrhini</taxon>
        <taxon>Hominidae</taxon>
        <taxon>Pongo</taxon>
    </lineage>
</organism>
<dbReference type="PANTHER" id="PTHR46079">
    <property type="entry name" value="FERM DOMAIN-CONTAINING PROTEIN 4"/>
    <property type="match status" value="1"/>
</dbReference>
<reference evidence="2" key="1">
    <citation type="submission" date="2017-12" db="EMBL/GenBank/DDBJ databases">
        <title>High-resolution comparative analysis of great ape genomes.</title>
        <authorList>
            <person name="Pollen A."/>
            <person name="Hastie A."/>
            <person name="Hormozdiari F."/>
            <person name="Dougherty M."/>
            <person name="Liu R."/>
            <person name="Chaisson M."/>
            <person name="Hoppe E."/>
            <person name="Hill C."/>
            <person name="Pang A."/>
            <person name="Hillier L."/>
            <person name="Baker C."/>
            <person name="Armstrong J."/>
            <person name="Shendure J."/>
            <person name="Paten B."/>
            <person name="Wilson R."/>
            <person name="Chao H."/>
            <person name="Schneider V."/>
            <person name="Ventura M."/>
            <person name="Kronenberg Z."/>
            <person name="Murali S."/>
            <person name="Gordon D."/>
            <person name="Cantsilieris S."/>
            <person name="Munson K."/>
            <person name="Nelson B."/>
            <person name="Raja A."/>
            <person name="Underwood J."/>
            <person name="Diekhans M."/>
            <person name="Fiddes I."/>
            <person name="Haussler D."/>
            <person name="Eichler E."/>
        </authorList>
    </citation>
    <scope>NUCLEOTIDE SEQUENCE [LARGE SCALE GENOMIC DNA]</scope>
    <source>
        <strain evidence="2">Susie</strain>
    </source>
</reference>